<dbReference type="AlphaFoldDB" id="A0AAE1LBZ4"/>
<accession>A0AAE1LBZ4</accession>
<dbReference type="PANTHER" id="PTHR46698:SF4">
    <property type="entry name" value="CROSSVEINLESS 2"/>
    <property type="match status" value="1"/>
</dbReference>
<dbReference type="GO" id="GO:0036122">
    <property type="term" value="F:BMP binding"/>
    <property type="evidence" value="ECO:0007669"/>
    <property type="project" value="TreeGrafter"/>
</dbReference>
<keyword evidence="7" id="KW-1185">Reference proteome</keyword>
<dbReference type="GO" id="GO:0030513">
    <property type="term" value="P:positive regulation of BMP signaling pathway"/>
    <property type="evidence" value="ECO:0007669"/>
    <property type="project" value="TreeGrafter"/>
</dbReference>
<evidence type="ECO:0000256" key="4">
    <source>
        <dbReference type="SAM" id="MobiDB-lite"/>
    </source>
</evidence>
<feature type="region of interest" description="Disordered" evidence="4">
    <location>
        <begin position="131"/>
        <end position="193"/>
    </location>
</feature>
<reference evidence="6" key="2">
    <citation type="journal article" date="2023" name="BMC Genomics">
        <title>Pest status, molecular evolution, and epigenetic factors derived from the genome assembly of Frankliniella fusca, a thysanopteran phytovirus vector.</title>
        <authorList>
            <person name="Catto M.A."/>
            <person name="Labadie P.E."/>
            <person name="Jacobson A.L."/>
            <person name="Kennedy G.G."/>
            <person name="Srinivasan R."/>
            <person name="Hunt B.G."/>
        </authorList>
    </citation>
    <scope>NUCLEOTIDE SEQUENCE</scope>
    <source>
        <strain evidence="6">PL_HMW_Pooled</strain>
    </source>
</reference>
<evidence type="ECO:0000256" key="3">
    <source>
        <dbReference type="ARBA" id="ARBA00022729"/>
    </source>
</evidence>
<evidence type="ECO:0000313" key="6">
    <source>
        <dbReference type="EMBL" id="KAK3914421.1"/>
    </source>
</evidence>
<keyword evidence="3 5" id="KW-0732">Signal</keyword>
<evidence type="ECO:0000256" key="1">
    <source>
        <dbReference type="ARBA" id="ARBA00004613"/>
    </source>
</evidence>
<reference evidence="6" key="1">
    <citation type="submission" date="2021-07" db="EMBL/GenBank/DDBJ databases">
        <authorList>
            <person name="Catto M.A."/>
            <person name="Jacobson A."/>
            <person name="Kennedy G."/>
            <person name="Labadie P."/>
            <person name="Hunt B.G."/>
            <person name="Srinivasan R."/>
        </authorList>
    </citation>
    <scope>NUCLEOTIDE SEQUENCE</scope>
    <source>
        <strain evidence="6">PL_HMW_Pooled</strain>
        <tissue evidence="6">Head</tissue>
    </source>
</reference>
<dbReference type="GO" id="GO:0005576">
    <property type="term" value="C:extracellular region"/>
    <property type="evidence" value="ECO:0007669"/>
    <property type="project" value="UniProtKB-SubCell"/>
</dbReference>
<proteinExistence type="predicted"/>
<dbReference type="SUPFAM" id="SSF57603">
    <property type="entry name" value="FnI-like domain"/>
    <property type="match status" value="1"/>
</dbReference>
<dbReference type="InterPro" id="IPR052424">
    <property type="entry name" value="Kielin_Chordin-BMP_Reg"/>
</dbReference>
<dbReference type="Proteomes" id="UP001219518">
    <property type="component" value="Unassembled WGS sequence"/>
</dbReference>
<dbReference type="Gene3D" id="2.10.70.10">
    <property type="entry name" value="Complement Module, domain 1"/>
    <property type="match status" value="1"/>
</dbReference>
<protein>
    <submittedName>
        <fullName evidence="6">Kielin/chordin-like protein</fullName>
    </submittedName>
</protein>
<organism evidence="6 7">
    <name type="scientific">Frankliniella fusca</name>
    <dbReference type="NCBI Taxonomy" id="407009"/>
    <lineage>
        <taxon>Eukaryota</taxon>
        <taxon>Metazoa</taxon>
        <taxon>Ecdysozoa</taxon>
        <taxon>Arthropoda</taxon>
        <taxon>Hexapoda</taxon>
        <taxon>Insecta</taxon>
        <taxon>Pterygota</taxon>
        <taxon>Neoptera</taxon>
        <taxon>Paraneoptera</taxon>
        <taxon>Thysanoptera</taxon>
        <taxon>Terebrantia</taxon>
        <taxon>Thripoidea</taxon>
        <taxon>Thripidae</taxon>
        <taxon>Frankliniella</taxon>
    </lineage>
</organism>
<evidence type="ECO:0000256" key="2">
    <source>
        <dbReference type="ARBA" id="ARBA00022525"/>
    </source>
</evidence>
<name>A0AAE1LBZ4_9NEOP</name>
<evidence type="ECO:0000313" key="7">
    <source>
        <dbReference type="Proteomes" id="UP001219518"/>
    </source>
</evidence>
<evidence type="ECO:0000256" key="5">
    <source>
        <dbReference type="SAM" id="SignalP"/>
    </source>
</evidence>
<feature type="compositionally biased region" description="Basic and acidic residues" evidence="4">
    <location>
        <begin position="133"/>
        <end position="144"/>
    </location>
</feature>
<keyword evidence="2" id="KW-0964">Secreted</keyword>
<dbReference type="EMBL" id="JAHWGI010000380">
    <property type="protein sequence ID" value="KAK3914421.1"/>
    <property type="molecule type" value="Genomic_DNA"/>
</dbReference>
<feature type="signal peptide" evidence="5">
    <location>
        <begin position="1"/>
        <end position="23"/>
    </location>
</feature>
<comment type="subcellular location">
    <subcellularLocation>
        <location evidence="1">Secreted</location>
    </subcellularLocation>
</comment>
<feature type="compositionally biased region" description="Low complexity" evidence="4">
    <location>
        <begin position="157"/>
        <end position="193"/>
    </location>
</feature>
<gene>
    <name evidence="6" type="ORF">KUF71_023822</name>
</gene>
<sequence length="260" mass="26654">MSPPPATLPLLLLPPLLFAVASAGPVAPVATTLTPPPPARQAAPAAPNLEEQAVPAATLAPPADGQYCTVDGAVFHNGARLPASADPDPCRACYCQGGEPACTRVHCYRRPDCAPRHVPGSCCPKYDNCPPAPEEHSPEPRVRDAATQTDVSVEPMTTTTEAEATTTGTPTTTLVTTPEEAASETTETNTATAATDITTTTTAIISTTTTGGVTVTAVTEEQESSEESGVTSAYPPGIDLHALHEHLPFLSPGDANGPNT</sequence>
<comment type="caution">
    <text evidence="6">The sequence shown here is derived from an EMBL/GenBank/DDBJ whole genome shotgun (WGS) entry which is preliminary data.</text>
</comment>
<feature type="chain" id="PRO_5042106429" evidence="5">
    <location>
        <begin position="24"/>
        <end position="260"/>
    </location>
</feature>
<dbReference type="PANTHER" id="PTHR46698">
    <property type="entry name" value="CROSSVEINLESS 2"/>
    <property type="match status" value="1"/>
</dbReference>